<dbReference type="GO" id="GO:0032259">
    <property type="term" value="P:methylation"/>
    <property type="evidence" value="ECO:0007669"/>
    <property type="project" value="UniProtKB-KW"/>
</dbReference>
<evidence type="ECO:0000256" key="3">
    <source>
        <dbReference type="ARBA" id="ARBA00022691"/>
    </source>
</evidence>
<dbReference type="Pfam" id="PF00145">
    <property type="entry name" value="DNA_methylase"/>
    <property type="match status" value="1"/>
</dbReference>
<dbReference type="GO" id="GO:0009307">
    <property type="term" value="P:DNA restriction-modification system"/>
    <property type="evidence" value="ECO:0007669"/>
    <property type="project" value="UniProtKB-KW"/>
</dbReference>
<evidence type="ECO:0000256" key="5">
    <source>
        <dbReference type="PROSITE-ProRule" id="PRU01016"/>
    </source>
</evidence>
<dbReference type="PANTHER" id="PTHR46098:SF1">
    <property type="entry name" value="TRNA (CYTOSINE(38)-C(5))-METHYLTRANSFERASE"/>
    <property type="match status" value="1"/>
</dbReference>
<name>A0A9W3JF32_BACTU</name>
<dbReference type="InterPro" id="IPR018117">
    <property type="entry name" value="C5_DNA_meth_AS"/>
</dbReference>
<protein>
    <recommendedName>
        <fullName evidence="7">Cytosine-specific methyltransferase</fullName>
        <ecNumber evidence="7">2.1.1.37</ecNumber>
    </recommendedName>
</protein>
<gene>
    <name evidence="8" type="ORF">BTG_28055</name>
</gene>
<evidence type="ECO:0000313" key="8">
    <source>
        <dbReference type="EMBL" id="AFQ19008.1"/>
    </source>
</evidence>
<dbReference type="Gene3D" id="3.40.50.150">
    <property type="entry name" value="Vaccinia Virus protein VP39"/>
    <property type="match status" value="1"/>
</dbReference>
<evidence type="ECO:0000256" key="2">
    <source>
        <dbReference type="ARBA" id="ARBA00022679"/>
    </source>
</evidence>
<dbReference type="PROSITE" id="PS51679">
    <property type="entry name" value="SAM_MT_C5"/>
    <property type="match status" value="1"/>
</dbReference>
<proteinExistence type="inferred from homology"/>
<dbReference type="AlphaFoldDB" id="A0A9W3JF32"/>
<dbReference type="SUPFAM" id="SSF53335">
    <property type="entry name" value="S-adenosyl-L-methionine-dependent methyltransferases"/>
    <property type="match status" value="1"/>
</dbReference>
<dbReference type="PROSITE" id="PS00094">
    <property type="entry name" value="C5_MTASE_1"/>
    <property type="match status" value="1"/>
</dbReference>
<organism evidence="8 9">
    <name type="scientific">Bacillus thuringiensis HD-771</name>
    <dbReference type="NCBI Taxonomy" id="1218175"/>
    <lineage>
        <taxon>Bacteria</taxon>
        <taxon>Bacillati</taxon>
        <taxon>Bacillota</taxon>
        <taxon>Bacilli</taxon>
        <taxon>Bacillales</taxon>
        <taxon>Bacillaceae</taxon>
        <taxon>Bacillus</taxon>
        <taxon>Bacillus cereus group</taxon>
    </lineage>
</organism>
<dbReference type="RefSeq" id="WP_000783007.1">
    <property type="nucleotide sequence ID" value="NC_018500.1"/>
</dbReference>
<dbReference type="Proteomes" id="UP000005259">
    <property type="component" value="Chromosome"/>
</dbReference>
<comment type="catalytic activity">
    <reaction evidence="7">
        <text>a 2'-deoxycytidine in DNA + S-adenosyl-L-methionine = a 5-methyl-2'-deoxycytidine in DNA + S-adenosyl-L-homocysteine + H(+)</text>
        <dbReference type="Rhea" id="RHEA:13681"/>
        <dbReference type="Rhea" id="RHEA-COMP:11369"/>
        <dbReference type="Rhea" id="RHEA-COMP:11370"/>
        <dbReference type="ChEBI" id="CHEBI:15378"/>
        <dbReference type="ChEBI" id="CHEBI:57856"/>
        <dbReference type="ChEBI" id="CHEBI:59789"/>
        <dbReference type="ChEBI" id="CHEBI:85452"/>
        <dbReference type="ChEBI" id="CHEBI:85454"/>
        <dbReference type="EC" id="2.1.1.37"/>
    </reaction>
</comment>
<evidence type="ECO:0000256" key="1">
    <source>
        <dbReference type="ARBA" id="ARBA00022603"/>
    </source>
</evidence>
<evidence type="ECO:0000256" key="6">
    <source>
        <dbReference type="RuleBase" id="RU000416"/>
    </source>
</evidence>
<keyword evidence="2 5" id="KW-0808">Transferase</keyword>
<comment type="similarity">
    <text evidence="5 6">Belongs to the class I-like SAM-binding methyltransferase superfamily. C5-methyltransferase family.</text>
</comment>
<keyword evidence="3 5" id="KW-0949">S-adenosyl-L-methionine</keyword>
<dbReference type="InterPro" id="IPR001525">
    <property type="entry name" value="C5_MeTfrase"/>
</dbReference>
<reference evidence="8 9" key="1">
    <citation type="submission" date="2012-08" db="EMBL/GenBank/DDBJ databases">
        <authorList>
            <person name="Doggett N."/>
            <person name="Teshima H."/>
            <person name="Bruce D."/>
            <person name="Detter J.C."/>
            <person name="Johnson S.L."/>
            <person name="Han C."/>
        </authorList>
    </citation>
    <scope>NUCLEOTIDE SEQUENCE [LARGE SCALE GENOMIC DNA]</scope>
    <source>
        <strain evidence="8 9">HD-771</strain>
    </source>
</reference>
<dbReference type="EC" id="2.1.1.37" evidence="7"/>
<dbReference type="NCBIfam" id="TIGR00675">
    <property type="entry name" value="dcm"/>
    <property type="match status" value="1"/>
</dbReference>
<dbReference type="REBASE" id="52292">
    <property type="entry name" value="M.Bth771ORF28055P"/>
</dbReference>
<feature type="active site" evidence="5">
    <location>
        <position position="78"/>
    </location>
</feature>
<sequence length="246" mass="27777">MKMLDLFSGIGGISLAADWAGIETTAFCEIEPFNQKVLNKHWPKVPIFSDIRTLTKQSLEERGVDVGTISIVAGGFPCQPYSVAGKQRGQEDDRDLWPEMFRIIEEIRPTWVVGENVANFANMELDRTLFNLESIGYQGKSFIIPACSVGAEHRRDRVFVVAYSDSKFMERSFKKKVQGECSLQREFHTRSITQIRDRSDSFEPKLLRNFNGIPNGVDRLRSLGNAVVPGQIYPIFEAIAKIEGLL</sequence>
<keyword evidence="1 5" id="KW-0489">Methyltransferase</keyword>
<keyword evidence="4" id="KW-0680">Restriction system</keyword>
<dbReference type="KEGG" id="bti:BTG_28055"/>
<evidence type="ECO:0000313" key="9">
    <source>
        <dbReference type="Proteomes" id="UP000005259"/>
    </source>
</evidence>
<evidence type="ECO:0000256" key="4">
    <source>
        <dbReference type="ARBA" id="ARBA00022747"/>
    </source>
</evidence>
<dbReference type="GO" id="GO:0003886">
    <property type="term" value="F:DNA (cytosine-5-)-methyltransferase activity"/>
    <property type="evidence" value="ECO:0007669"/>
    <property type="project" value="UniProtKB-EC"/>
</dbReference>
<dbReference type="EMBL" id="CP003752">
    <property type="protein sequence ID" value="AFQ19008.1"/>
    <property type="molecule type" value="Genomic_DNA"/>
</dbReference>
<evidence type="ECO:0000256" key="7">
    <source>
        <dbReference type="RuleBase" id="RU000417"/>
    </source>
</evidence>
<accession>A0A9W3JF32</accession>
<dbReference type="InterPro" id="IPR029063">
    <property type="entry name" value="SAM-dependent_MTases_sf"/>
</dbReference>
<dbReference type="InterPro" id="IPR050750">
    <property type="entry name" value="C5-MTase"/>
</dbReference>
<dbReference type="PANTHER" id="PTHR46098">
    <property type="entry name" value="TRNA (CYTOSINE(38)-C(5))-METHYLTRANSFERASE"/>
    <property type="match status" value="1"/>
</dbReference>
<dbReference type="PRINTS" id="PR00105">
    <property type="entry name" value="C5METTRFRASE"/>
</dbReference>